<dbReference type="Proteomes" id="UP000887572">
    <property type="component" value="Unplaced"/>
</dbReference>
<feature type="region of interest" description="Disordered" evidence="4">
    <location>
        <begin position="599"/>
        <end position="628"/>
    </location>
</feature>
<dbReference type="Pfam" id="PF00076">
    <property type="entry name" value="RRM_1"/>
    <property type="match status" value="1"/>
</dbReference>
<dbReference type="Pfam" id="PF08640">
    <property type="entry name" value="U3_assoc_6"/>
    <property type="match status" value="1"/>
</dbReference>
<dbReference type="CDD" id="cd12363">
    <property type="entry name" value="RRM_TRA2"/>
    <property type="match status" value="1"/>
</dbReference>
<evidence type="ECO:0000313" key="7">
    <source>
        <dbReference type="WBParaSite" id="Gr19_v10_g7407.t1"/>
    </source>
</evidence>
<dbReference type="WBParaSite" id="Gr19_v10_g7407.t1">
    <property type="protein sequence ID" value="Gr19_v10_g7407.t1"/>
    <property type="gene ID" value="Gr19_v10_g7407"/>
</dbReference>
<sequence length="736" mass="86126">MGREREHRSERKRDVEKDQSPADESSSGGRKRTKKEKNRSPSPPRSRSHTYSPSPRREISPKRRARSRSRSRDLPPSSRFGGGGYYGSRRFYDGRDNPNPSPCLGVFGMSLHTTERDLKHLFGRYGEVESVQVVYDRYSGRSRGFGFVYFTSTKDATRAKDHMVDAVIDGMKVRVDYSVTRGGGPYRHMQRSMSRSPVRNRSRSRSRSRSGSRMAEFVERELEQLLPIFEQLKLTQLMSADELSEFIDQCRAFEYKCAKRTKRAKDFLTYAHYMADQLEAIGKRRREVKFMHRYDEIERPLKRKCAFIHRICSHRFRKLEYHREEIAFLRRANMFKTCSQAYTRLLQIHGHLVSNHEEAARFEFFDNNHSADSARAILSIELRYVEFLHQRRQFLLHGKRKKKMKRNDQQRGEEAEESEQRCIADDDVLDLKLVRIVYELAMKNVEDPKEKTKLLRAFLRVARDCEDFSADLVQSLKENLQGLGENPSDFDEEEDQQRQVPDDELFAVDTEGNRTATNEEDGIRSIISQDEIGRRAMNNTTEEGGNSINMNKKKNNTSSVLDGFDPDDPELKQLLSKATLTENYDQRPLEDVLLVSVRQQKKQRKTDRASTAGPSWHSMPAAEMTDERRRDLEVVQMRDALDPAQHYKKPDREVLPKYFQVGHIIESKADFYAGRVPKRQRKRTMVEELMQDTEMLARNKRRFTAIVRRREAESRGAFQRHGALPKWSKRKNAKKR</sequence>
<dbReference type="InterPro" id="IPR012677">
    <property type="entry name" value="Nucleotide-bd_a/b_plait_sf"/>
</dbReference>
<evidence type="ECO:0000256" key="3">
    <source>
        <dbReference type="PROSITE-ProRule" id="PRU00176"/>
    </source>
</evidence>
<keyword evidence="2" id="KW-0539">Nucleus</keyword>
<organism evidence="6 7">
    <name type="scientific">Globodera rostochiensis</name>
    <name type="common">Golden nematode worm</name>
    <name type="synonym">Heterodera rostochiensis</name>
    <dbReference type="NCBI Taxonomy" id="31243"/>
    <lineage>
        <taxon>Eukaryota</taxon>
        <taxon>Metazoa</taxon>
        <taxon>Ecdysozoa</taxon>
        <taxon>Nematoda</taxon>
        <taxon>Chromadorea</taxon>
        <taxon>Rhabditida</taxon>
        <taxon>Tylenchina</taxon>
        <taxon>Tylenchomorpha</taxon>
        <taxon>Tylenchoidea</taxon>
        <taxon>Heteroderidae</taxon>
        <taxon>Heteroderinae</taxon>
        <taxon>Globodera</taxon>
    </lineage>
</organism>
<dbReference type="PANTHER" id="PTHR21686">
    <property type="entry name" value="DEOXYNUCLEOTIDYLTRANSFERASE TERMINAL-INTERACTING PROTEIN 2"/>
    <property type="match status" value="1"/>
</dbReference>
<accession>A0A914I555</accession>
<dbReference type="AlphaFoldDB" id="A0A914I555"/>
<keyword evidence="3" id="KW-0694">RNA-binding</keyword>
<evidence type="ECO:0000256" key="4">
    <source>
        <dbReference type="SAM" id="MobiDB-lite"/>
    </source>
</evidence>
<dbReference type="PANTHER" id="PTHR21686:SF12">
    <property type="entry name" value="DEOXYNUCLEOTIDYLTRANSFERASE TERMINAL-INTERACTING PROTEIN 2"/>
    <property type="match status" value="1"/>
</dbReference>
<evidence type="ECO:0000313" key="6">
    <source>
        <dbReference type="Proteomes" id="UP000887572"/>
    </source>
</evidence>
<dbReference type="Gene3D" id="3.30.70.330">
    <property type="match status" value="1"/>
</dbReference>
<name>A0A914I555_GLORO</name>
<keyword evidence="6" id="KW-1185">Reference proteome</keyword>
<dbReference type="GO" id="GO:0003723">
    <property type="term" value="F:RNA binding"/>
    <property type="evidence" value="ECO:0007669"/>
    <property type="project" value="UniProtKB-UniRule"/>
</dbReference>
<dbReference type="GO" id="GO:0006396">
    <property type="term" value="P:RNA processing"/>
    <property type="evidence" value="ECO:0007669"/>
    <property type="project" value="TreeGrafter"/>
</dbReference>
<reference evidence="7" key="1">
    <citation type="submission" date="2022-11" db="UniProtKB">
        <authorList>
            <consortium name="WormBaseParasite"/>
        </authorList>
    </citation>
    <scope>IDENTIFICATION</scope>
</reference>
<feature type="compositionally biased region" description="Basic and acidic residues" evidence="4">
    <location>
        <begin position="1"/>
        <end position="20"/>
    </location>
</feature>
<dbReference type="SUPFAM" id="SSF54928">
    <property type="entry name" value="RNA-binding domain, RBD"/>
    <property type="match status" value="1"/>
</dbReference>
<evidence type="ECO:0000256" key="1">
    <source>
        <dbReference type="ARBA" id="ARBA00004604"/>
    </source>
</evidence>
<feature type="compositionally biased region" description="Basic residues" evidence="4">
    <location>
        <begin position="727"/>
        <end position="736"/>
    </location>
</feature>
<dbReference type="InterPro" id="IPR014810">
    <property type="entry name" value="Fcf2_C"/>
</dbReference>
<dbReference type="InterPro" id="IPR039883">
    <property type="entry name" value="Fcf2/DNTTIP2"/>
</dbReference>
<comment type="subcellular location">
    <subcellularLocation>
        <location evidence="1">Nucleus</location>
        <location evidence="1">Nucleolus</location>
    </subcellularLocation>
</comment>
<feature type="compositionally biased region" description="Basic residues" evidence="4">
    <location>
        <begin position="198"/>
        <end position="210"/>
    </location>
</feature>
<dbReference type="GO" id="GO:0005730">
    <property type="term" value="C:nucleolus"/>
    <property type="evidence" value="ECO:0007669"/>
    <property type="project" value="UniProtKB-SubCell"/>
</dbReference>
<dbReference type="InterPro" id="IPR035979">
    <property type="entry name" value="RBD_domain_sf"/>
</dbReference>
<proteinExistence type="predicted"/>
<feature type="region of interest" description="Disordered" evidence="4">
    <location>
        <begin position="399"/>
        <end position="419"/>
    </location>
</feature>
<feature type="region of interest" description="Disordered" evidence="4">
    <location>
        <begin position="1"/>
        <end position="85"/>
    </location>
</feature>
<dbReference type="Pfam" id="PF08698">
    <property type="entry name" value="Fcf2"/>
    <property type="match status" value="1"/>
</dbReference>
<feature type="domain" description="RRM" evidence="5">
    <location>
        <begin position="102"/>
        <end position="180"/>
    </location>
</feature>
<dbReference type="PROSITE" id="PS50102">
    <property type="entry name" value="RRM"/>
    <property type="match status" value="1"/>
</dbReference>
<protein>
    <submittedName>
        <fullName evidence="7">RRM domain-containing protein</fullName>
    </submittedName>
</protein>
<dbReference type="InterPro" id="IPR055347">
    <property type="entry name" value="UTP6_N"/>
</dbReference>
<feature type="region of interest" description="Disordered" evidence="4">
    <location>
        <begin position="183"/>
        <end position="213"/>
    </location>
</feature>
<feature type="region of interest" description="Disordered" evidence="4">
    <location>
        <begin position="481"/>
        <end position="500"/>
    </location>
</feature>
<dbReference type="InterPro" id="IPR000504">
    <property type="entry name" value="RRM_dom"/>
</dbReference>
<feature type="region of interest" description="Disordered" evidence="4">
    <location>
        <begin position="712"/>
        <end position="736"/>
    </location>
</feature>
<evidence type="ECO:0000259" key="5">
    <source>
        <dbReference type="PROSITE" id="PS50102"/>
    </source>
</evidence>
<evidence type="ECO:0000256" key="2">
    <source>
        <dbReference type="ARBA" id="ARBA00023242"/>
    </source>
</evidence>
<dbReference type="SMART" id="SM00360">
    <property type="entry name" value="RRM"/>
    <property type="match status" value="1"/>
</dbReference>
<feature type="compositionally biased region" description="Basic and acidic residues" evidence="4">
    <location>
        <begin position="406"/>
        <end position="419"/>
    </location>
</feature>